<keyword evidence="1" id="KW-0812">Transmembrane</keyword>
<keyword evidence="1" id="KW-1133">Transmembrane helix</keyword>
<keyword evidence="1" id="KW-0472">Membrane</keyword>
<accession>A0A0L6UIJ3</accession>
<dbReference type="STRING" id="27349.A0A0L6UIJ3"/>
<name>A0A0L6UIJ3_9BASI</name>
<protein>
    <submittedName>
        <fullName evidence="2">Uncharacterized protein</fullName>
    </submittedName>
</protein>
<dbReference type="VEuPathDB" id="FungiDB:VP01_590g8"/>
<dbReference type="AlphaFoldDB" id="A0A0L6UIJ3"/>
<keyword evidence="3" id="KW-1185">Reference proteome</keyword>
<organism evidence="2 3">
    <name type="scientific">Puccinia sorghi</name>
    <dbReference type="NCBI Taxonomy" id="27349"/>
    <lineage>
        <taxon>Eukaryota</taxon>
        <taxon>Fungi</taxon>
        <taxon>Dikarya</taxon>
        <taxon>Basidiomycota</taxon>
        <taxon>Pucciniomycotina</taxon>
        <taxon>Pucciniomycetes</taxon>
        <taxon>Pucciniales</taxon>
        <taxon>Pucciniaceae</taxon>
        <taxon>Puccinia</taxon>
    </lineage>
</organism>
<evidence type="ECO:0000313" key="2">
    <source>
        <dbReference type="EMBL" id="KNZ48102.1"/>
    </source>
</evidence>
<reference evidence="2 3" key="1">
    <citation type="submission" date="2015-08" db="EMBL/GenBank/DDBJ databases">
        <title>Next Generation Sequencing and Analysis of the Genome of Puccinia sorghi L Schw, the Causal Agent of Maize Common Rust.</title>
        <authorList>
            <person name="Rochi L."/>
            <person name="Burguener G."/>
            <person name="Darino M."/>
            <person name="Turjanski A."/>
            <person name="Kreff E."/>
            <person name="Dieguez M.J."/>
            <person name="Sacco F."/>
        </authorList>
    </citation>
    <scope>NUCLEOTIDE SEQUENCE [LARGE SCALE GENOMIC DNA]</scope>
    <source>
        <strain evidence="2 3">RO10H11247</strain>
    </source>
</reference>
<proteinExistence type="predicted"/>
<comment type="caution">
    <text evidence="2">The sequence shown here is derived from an EMBL/GenBank/DDBJ whole genome shotgun (WGS) entry which is preliminary data.</text>
</comment>
<feature type="transmembrane region" description="Helical" evidence="1">
    <location>
        <begin position="33"/>
        <end position="51"/>
    </location>
</feature>
<dbReference type="Proteomes" id="UP000037035">
    <property type="component" value="Unassembled WGS sequence"/>
</dbReference>
<evidence type="ECO:0000256" key="1">
    <source>
        <dbReference type="SAM" id="Phobius"/>
    </source>
</evidence>
<dbReference type="OrthoDB" id="14603at2759"/>
<dbReference type="EMBL" id="LAVV01011174">
    <property type="protein sequence ID" value="KNZ48102.1"/>
    <property type="molecule type" value="Genomic_DNA"/>
</dbReference>
<evidence type="ECO:0000313" key="3">
    <source>
        <dbReference type="Proteomes" id="UP000037035"/>
    </source>
</evidence>
<gene>
    <name evidence="2" type="ORF">VP01_590g8</name>
</gene>
<sequence>MAATTTLPPPPPRPTAWEALKDRFARVPSQRKALLFGMAGGTCIGALRFISTKQFLN</sequence>